<organism evidence="1 2">
    <name type="scientific">Leptospira barantonii</name>
    <dbReference type="NCBI Taxonomy" id="2023184"/>
    <lineage>
        <taxon>Bacteria</taxon>
        <taxon>Pseudomonadati</taxon>
        <taxon>Spirochaetota</taxon>
        <taxon>Spirochaetia</taxon>
        <taxon>Leptospirales</taxon>
        <taxon>Leptospiraceae</taxon>
        <taxon>Leptospira</taxon>
    </lineage>
</organism>
<comment type="caution">
    <text evidence="1">The sequence shown here is derived from an EMBL/GenBank/DDBJ whole genome shotgun (WGS) entry which is preliminary data.</text>
</comment>
<sequence length="60" mass="7155">MISPSACHFRKLGSAKNQKNSPFLLRSDWGHRIRFGEEYFISSGFKKVHYRILRTSRWIL</sequence>
<evidence type="ECO:0000313" key="2">
    <source>
        <dbReference type="Proteomes" id="UP000231879"/>
    </source>
</evidence>
<evidence type="ECO:0000313" key="1">
    <source>
        <dbReference type="EMBL" id="PJZ56070.1"/>
    </source>
</evidence>
<keyword evidence="2" id="KW-1185">Reference proteome</keyword>
<proteinExistence type="predicted"/>
<dbReference type="EMBL" id="NPDS01000008">
    <property type="protein sequence ID" value="PJZ56070.1"/>
    <property type="molecule type" value="Genomic_DNA"/>
</dbReference>
<accession>A0ABX4NGZ6</accession>
<reference evidence="1 2" key="1">
    <citation type="submission" date="2017-07" db="EMBL/GenBank/DDBJ databases">
        <title>Leptospira spp. isolated from tropical soils.</title>
        <authorList>
            <person name="Thibeaux R."/>
            <person name="Iraola G."/>
            <person name="Ferres I."/>
            <person name="Bierque E."/>
            <person name="Girault D."/>
            <person name="Soupe-Gilbert M.-E."/>
            <person name="Picardeau M."/>
            <person name="Goarant C."/>
        </authorList>
    </citation>
    <scope>NUCLEOTIDE SEQUENCE [LARGE SCALE GENOMIC DNA]</scope>
    <source>
        <strain evidence="1 2">FH4-C-A1</strain>
    </source>
</reference>
<name>A0ABX4NGZ6_9LEPT</name>
<dbReference type="Proteomes" id="UP000231879">
    <property type="component" value="Unassembled WGS sequence"/>
</dbReference>
<protein>
    <submittedName>
        <fullName evidence="1">Uncharacterized protein</fullName>
    </submittedName>
</protein>
<gene>
    <name evidence="1" type="ORF">CH367_17360</name>
</gene>